<keyword evidence="3" id="KW-0479">Metal-binding</keyword>
<accession>A0ABR6X8P7</accession>
<dbReference type="InterPro" id="IPR035938">
    <property type="entry name" value="Hemerythrin-like_sf"/>
</dbReference>
<name>A0ABR6X8P7_9BURK</name>
<dbReference type="Pfam" id="PF01814">
    <property type="entry name" value="Hemerythrin"/>
    <property type="match status" value="1"/>
</dbReference>
<dbReference type="InterPro" id="IPR050669">
    <property type="entry name" value="Hemerythrin"/>
</dbReference>
<keyword evidence="5" id="KW-0175">Coiled coil</keyword>
<keyword evidence="2" id="KW-0813">Transport</keyword>
<evidence type="ECO:0000313" key="8">
    <source>
        <dbReference type="Proteomes" id="UP000648257"/>
    </source>
</evidence>
<dbReference type="Proteomes" id="UP000648257">
    <property type="component" value="Unassembled WGS sequence"/>
</dbReference>
<sequence length="146" mass="17059">MEYFEWNSSLSVHDALIDEDHKILIGMVNELHDAADLGKDYITLSRILERLAAYTREHFQREEDLMQAIAYARFKSHKEQHRKLLERVSDLQQELNRAREMVALDTAELLRFWLTSHILLSDKHLADTLHGTLLNSETERISATDS</sequence>
<evidence type="ECO:0000256" key="3">
    <source>
        <dbReference type="ARBA" id="ARBA00022723"/>
    </source>
</evidence>
<reference evidence="7 8" key="1">
    <citation type="submission" date="2020-08" db="EMBL/GenBank/DDBJ databases">
        <title>Novel species isolated from subtropical streams in China.</title>
        <authorList>
            <person name="Lu H."/>
        </authorList>
    </citation>
    <scope>NUCLEOTIDE SEQUENCE [LARGE SCALE GENOMIC DNA]</scope>
    <source>
        <strain evidence="7 8">KACC 16656</strain>
    </source>
</reference>
<organism evidence="7 8">
    <name type="scientific">Undibacterium seohonense</name>
    <dbReference type="NCBI Taxonomy" id="1344950"/>
    <lineage>
        <taxon>Bacteria</taxon>
        <taxon>Pseudomonadati</taxon>
        <taxon>Pseudomonadota</taxon>
        <taxon>Betaproteobacteria</taxon>
        <taxon>Burkholderiales</taxon>
        <taxon>Oxalobacteraceae</taxon>
        <taxon>Undibacterium</taxon>
    </lineage>
</organism>
<dbReference type="NCBIfam" id="TIGR02481">
    <property type="entry name" value="hemeryth_dom"/>
    <property type="match status" value="1"/>
</dbReference>
<gene>
    <name evidence="7" type="ORF">H8K52_17515</name>
</gene>
<dbReference type="Gene3D" id="1.20.120.50">
    <property type="entry name" value="Hemerythrin-like"/>
    <property type="match status" value="1"/>
</dbReference>
<proteinExistence type="inferred from homology"/>
<dbReference type="NCBIfam" id="NF033749">
    <property type="entry name" value="bact_hemeryth"/>
    <property type="match status" value="1"/>
</dbReference>
<keyword evidence="4" id="KW-0408">Iron</keyword>
<dbReference type="InterPro" id="IPR016131">
    <property type="entry name" value="Haemerythrin_Fe_BS"/>
</dbReference>
<evidence type="ECO:0000256" key="4">
    <source>
        <dbReference type="ARBA" id="ARBA00023004"/>
    </source>
</evidence>
<dbReference type="PANTHER" id="PTHR37164:SF1">
    <property type="entry name" value="BACTERIOHEMERYTHRIN"/>
    <property type="match status" value="1"/>
</dbReference>
<dbReference type="InterPro" id="IPR012312">
    <property type="entry name" value="Hemerythrin-like"/>
</dbReference>
<protein>
    <submittedName>
        <fullName evidence="7">Hemerythrin family protein</fullName>
    </submittedName>
</protein>
<feature type="domain" description="Hemerythrin-like" evidence="6">
    <location>
        <begin position="15"/>
        <end position="126"/>
    </location>
</feature>
<evidence type="ECO:0000313" key="7">
    <source>
        <dbReference type="EMBL" id="MBC3809142.1"/>
    </source>
</evidence>
<feature type="coiled-coil region" evidence="5">
    <location>
        <begin position="74"/>
        <end position="108"/>
    </location>
</feature>
<dbReference type="RefSeq" id="WP_186924205.1">
    <property type="nucleotide sequence ID" value="NZ_JACOFW010000026.1"/>
</dbReference>
<dbReference type="PROSITE" id="PS00550">
    <property type="entry name" value="HEMERYTHRINS"/>
    <property type="match status" value="1"/>
</dbReference>
<evidence type="ECO:0000256" key="1">
    <source>
        <dbReference type="ARBA" id="ARBA00010587"/>
    </source>
</evidence>
<comment type="similarity">
    <text evidence="1">Belongs to the hemerythrin family.</text>
</comment>
<dbReference type="PANTHER" id="PTHR37164">
    <property type="entry name" value="BACTERIOHEMERYTHRIN"/>
    <property type="match status" value="1"/>
</dbReference>
<evidence type="ECO:0000256" key="2">
    <source>
        <dbReference type="ARBA" id="ARBA00022621"/>
    </source>
</evidence>
<evidence type="ECO:0000259" key="6">
    <source>
        <dbReference type="Pfam" id="PF01814"/>
    </source>
</evidence>
<dbReference type="CDD" id="cd12107">
    <property type="entry name" value="Hemerythrin"/>
    <property type="match status" value="1"/>
</dbReference>
<dbReference type="InterPro" id="IPR012827">
    <property type="entry name" value="Hemerythrin_metal-bd"/>
</dbReference>
<dbReference type="EMBL" id="JACOFW010000026">
    <property type="protein sequence ID" value="MBC3809142.1"/>
    <property type="molecule type" value="Genomic_DNA"/>
</dbReference>
<dbReference type="SUPFAM" id="SSF47188">
    <property type="entry name" value="Hemerythrin-like"/>
    <property type="match status" value="1"/>
</dbReference>
<evidence type="ECO:0000256" key="5">
    <source>
        <dbReference type="SAM" id="Coils"/>
    </source>
</evidence>
<comment type="caution">
    <text evidence="7">The sequence shown here is derived from an EMBL/GenBank/DDBJ whole genome shotgun (WGS) entry which is preliminary data.</text>
</comment>
<keyword evidence="8" id="KW-1185">Reference proteome</keyword>
<keyword evidence="2" id="KW-0561">Oxygen transport</keyword>